<comment type="catalytic activity">
    <reaction evidence="16">
        <text>cholesterol + NADPH + O2 + H(+) = 7-dehydrocholesterol + NADP(+) + 2 H2O</text>
        <dbReference type="Rhea" id="RHEA:45024"/>
        <dbReference type="ChEBI" id="CHEBI:15377"/>
        <dbReference type="ChEBI" id="CHEBI:15378"/>
        <dbReference type="ChEBI" id="CHEBI:15379"/>
        <dbReference type="ChEBI" id="CHEBI:16113"/>
        <dbReference type="ChEBI" id="CHEBI:17759"/>
        <dbReference type="ChEBI" id="CHEBI:57783"/>
        <dbReference type="ChEBI" id="CHEBI:58349"/>
        <dbReference type="EC" id="1.14.19.21"/>
    </reaction>
    <physiologicalReaction direction="left-to-right" evidence="16">
        <dbReference type="Rhea" id="RHEA:45025"/>
    </physiologicalReaction>
</comment>
<protein>
    <recommendedName>
        <fullName evidence="14">cholesterol 7-desaturase</fullName>
        <ecNumber evidence="14">1.14.19.21</ecNumber>
    </recommendedName>
</protein>
<comment type="caution">
    <text evidence="18">The sequence shown here is derived from an EMBL/GenBank/DDBJ whole genome shotgun (WGS) entry which is preliminary data.</text>
</comment>
<dbReference type="SUPFAM" id="SSF55961">
    <property type="entry name" value="Bet v1-like"/>
    <property type="match status" value="1"/>
</dbReference>
<dbReference type="PROSITE" id="PS51296">
    <property type="entry name" value="RIESKE"/>
    <property type="match status" value="1"/>
</dbReference>
<keyword evidence="4" id="KW-0812">Transmembrane</keyword>
<evidence type="ECO:0000256" key="3">
    <source>
        <dbReference type="ARBA" id="ARBA00004972"/>
    </source>
</evidence>
<evidence type="ECO:0000256" key="14">
    <source>
        <dbReference type="ARBA" id="ARBA00026095"/>
    </source>
</evidence>
<dbReference type="Pfam" id="PF19298">
    <property type="entry name" value="KshA_C"/>
    <property type="match status" value="1"/>
</dbReference>
<gene>
    <name evidence="18" type="ORF">AB4875_14280</name>
</gene>
<accession>A0ABV3U097</accession>
<evidence type="ECO:0000259" key="17">
    <source>
        <dbReference type="PROSITE" id="PS51296"/>
    </source>
</evidence>
<keyword evidence="5" id="KW-0001">2Fe-2S</keyword>
<name>A0ABV3U097_9GAMM</name>
<evidence type="ECO:0000256" key="16">
    <source>
        <dbReference type="ARBA" id="ARBA00049548"/>
    </source>
</evidence>
<dbReference type="Pfam" id="PF00355">
    <property type="entry name" value="Rieske"/>
    <property type="match status" value="1"/>
</dbReference>
<keyword evidence="9" id="KW-0408">Iron</keyword>
<dbReference type="EC" id="1.14.19.21" evidence="14"/>
<evidence type="ECO:0000256" key="2">
    <source>
        <dbReference type="ARBA" id="ARBA00004370"/>
    </source>
</evidence>
<keyword evidence="10" id="KW-0411">Iron-sulfur</keyword>
<evidence type="ECO:0000256" key="4">
    <source>
        <dbReference type="ARBA" id="ARBA00022692"/>
    </source>
</evidence>
<evidence type="ECO:0000256" key="11">
    <source>
        <dbReference type="ARBA" id="ARBA00023136"/>
    </source>
</evidence>
<evidence type="ECO:0000256" key="12">
    <source>
        <dbReference type="ARBA" id="ARBA00025712"/>
    </source>
</evidence>
<dbReference type="PANTHER" id="PTHR21266">
    <property type="entry name" value="IRON-SULFUR DOMAIN CONTAINING PROTEIN"/>
    <property type="match status" value="1"/>
</dbReference>
<dbReference type="SUPFAM" id="SSF50022">
    <property type="entry name" value="ISP domain"/>
    <property type="match status" value="1"/>
</dbReference>
<evidence type="ECO:0000256" key="7">
    <source>
        <dbReference type="ARBA" id="ARBA00022989"/>
    </source>
</evidence>
<organism evidence="18 19">
    <name type="scientific">Zhongshania arctica</name>
    <dbReference type="NCBI Taxonomy" id="3238302"/>
    <lineage>
        <taxon>Bacteria</taxon>
        <taxon>Pseudomonadati</taxon>
        <taxon>Pseudomonadota</taxon>
        <taxon>Gammaproteobacteria</taxon>
        <taxon>Cellvibrionales</taxon>
        <taxon>Spongiibacteraceae</taxon>
        <taxon>Zhongshania</taxon>
    </lineage>
</organism>
<evidence type="ECO:0000256" key="10">
    <source>
        <dbReference type="ARBA" id="ARBA00023014"/>
    </source>
</evidence>
<comment type="subcellular location">
    <subcellularLocation>
        <location evidence="2">Membrane</location>
    </subcellularLocation>
</comment>
<keyword evidence="6" id="KW-0479">Metal-binding</keyword>
<comment type="pathway">
    <text evidence="3">Hormone biosynthesis.</text>
</comment>
<dbReference type="Gene3D" id="2.102.10.10">
    <property type="entry name" value="Rieske [2Fe-2S] iron-sulphur domain"/>
    <property type="match status" value="1"/>
</dbReference>
<evidence type="ECO:0000256" key="6">
    <source>
        <dbReference type="ARBA" id="ARBA00022723"/>
    </source>
</evidence>
<evidence type="ECO:0000313" key="18">
    <source>
        <dbReference type="EMBL" id="MEX1666658.1"/>
    </source>
</evidence>
<keyword evidence="19" id="KW-1185">Reference proteome</keyword>
<keyword evidence="11" id="KW-0472">Membrane</keyword>
<dbReference type="CDD" id="cd03469">
    <property type="entry name" value="Rieske_RO_Alpha_N"/>
    <property type="match status" value="1"/>
</dbReference>
<sequence length="343" mass="38702">MSAKNKVIASSKRARVDLPMPYGWFQVLYSHELAVGQSLPLEYFDQELVIFRTESGVAKVLDAYCAHMGAHLGYGIRDNAGGGSRVVGESIVCPFHGWEFNGAGECTGIPYAKNMPPRVARCEKLIPSWHVREANRCIYVWYHPEGVEPIFEPIVIEEVSVDNAEWGELQIHEWDLDTHMQEIGENAVDAAHFCFVHGTPEIPEPTEMRFEDHCRHGLFESKMETPRGTIEGRIENSSVGPGLSVVRFSGICDTILMANITPIDAIRSRAKYAFIQRSDGGKTSRVAQAIIDDIRQQMEEDKIIWAHKRYLEKPLLCDGDGPFAKFRRWYGQFLIEGGDDDRS</sequence>
<comment type="similarity">
    <text evidence="13">Belongs to the cholesterol 7-desaturase family.</text>
</comment>
<evidence type="ECO:0000256" key="13">
    <source>
        <dbReference type="ARBA" id="ARBA00025729"/>
    </source>
</evidence>
<dbReference type="InterPro" id="IPR050584">
    <property type="entry name" value="Cholesterol_7-desaturase"/>
</dbReference>
<comment type="cofactor">
    <cofactor evidence="1">
        <name>Fe cation</name>
        <dbReference type="ChEBI" id="CHEBI:24875"/>
    </cofactor>
</comment>
<evidence type="ECO:0000256" key="8">
    <source>
        <dbReference type="ARBA" id="ARBA00023002"/>
    </source>
</evidence>
<dbReference type="RefSeq" id="WP_368376732.1">
    <property type="nucleotide sequence ID" value="NZ_JBFRYB010000001.1"/>
</dbReference>
<dbReference type="EMBL" id="JBFRYB010000001">
    <property type="protein sequence ID" value="MEX1666658.1"/>
    <property type="molecule type" value="Genomic_DNA"/>
</dbReference>
<comment type="pathway">
    <text evidence="12">Steroid hormone biosynthesis; dafachronic acid biosynthesis.</text>
</comment>
<proteinExistence type="inferred from homology"/>
<dbReference type="Proteomes" id="UP001557484">
    <property type="component" value="Unassembled WGS sequence"/>
</dbReference>
<feature type="domain" description="Rieske" evidence="17">
    <location>
        <begin position="25"/>
        <end position="140"/>
    </location>
</feature>
<dbReference type="InterPro" id="IPR017941">
    <property type="entry name" value="Rieske_2Fe-2S"/>
</dbReference>
<reference evidence="18 19" key="1">
    <citation type="journal article" date="2011" name="Int. J. Syst. Evol. Microbiol.">
        <title>Zhongshania antarctica gen. nov., sp. nov. and Zhongshania guokunii sp. nov., gammaproteobacteria respectively isolated from coastal attached (fast) ice and surface seawater of the Antarctic.</title>
        <authorList>
            <person name="Li H.J."/>
            <person name="Zhang X.Y."/>
            <person name="Chen C.X."/>
            <person name="Zhang Y.J."/>
            <person name="Gao Z.M."/>
            <person name="Yu Y."/>
            <person name="Chen X.L."/>
            <person name="Chen B."/>
            <person name="Zhang Y.Z."/>
        </authorList>
    </citation>
    <scope>NUCLEOTIDE SEQUENCE [LARGE SCALE GENOMIC DNA]</scope>
    <source>
        <strain evidence="18 19">R06B22</strain>
    </source>
</reference>
<dbReference type="PANTHER" id="PTHR21266:SF32">
    <property type="entry name" value="CHOLESTEROL 7-DESATURASE NVD"/>
    <property type="match status" value="1"/>
</dbReference>
<evidence type="ECO:0000313" key="19">
    <source>
        <dbReference type="Proteomes" id="UP001557484"/>
    </source>
</evidence>
<dbReference type="InterPro" id="IPR045605">
    <property type="entry name" value="KshA-like_C"/>
</dbReference>
<dbReference type="Gene3D" id="3.90.380.10">
    <property type="entry name" value="Naphthalene 1,2-dioxygenase Alpha Subunit, Chain A, domain 1"/>
    <property type="match status" value="1"/>
</dbReference>
<keyword evidence="7" id="KW-1133">Transmembrane helix</keyword>
<evidence type="ECO:0000256" key="15">
    <source>
        <dbReference type="ARBA" id="ARBA00047853"/>
    </source>
</evidence>
<comment type="catalytic activity">
    <reaction evidence="15">
        <text>cholesterol + NADH + O2 + H(+) = 7-dehydrocholesterol + NAD(+) + 2 H2O</text>
        <dbReference type="Rhea" id="RHEA:51644"/>
        <dbReference type="ChEBI" id="CHEBI:15377"/>
        <dbReference type="ChEBI" id="CHEBI:15378"/>
        <dbReference type="ChEBI" id="CHEBI:15379"/>
        <dbReference type="ChEBI" id="CHEBI:16113"/>
        <dbReference type="ChEBI" id="CHEBI:17759"/>
        <dbReference type="ChEBI" id="CHEBI:57540"/>
        <dbReference type="ChEBI" id="CHEBI:57945"/>
        <dbReference type="EC" id="1.14.19.21"/>
    </reaction>
    <physiologicalReaction direction="left-to-right" evidence="15">
        <dbReference type="Rhea" id="RHEA:51645"/>
    </physiologicalReaction>
</comment>
<keyword evidence="8" id="KW-0560">Oxidoreductase</keyword>
<evidence type="ECO:0000256" key="1">
    <source>
        <dbReference type="ARBA" id="ARBA00001962"/>
    </source>
</evidence>
<dbReference type="InterPro" id="IPR036922">
    <property type="entry name" value="Rieske_2Fe-2S_sf"/>
</dbReference>
<evidence type="ECO:0000256" key="5">
    <source>
        <dbReference type="ARBA" id="ARBA00022714"/>
    </source>
</evidence>
<evidence type="ECO:0000256" key="9">
    <source>
        <dbReference type="ARBA" id="ARBA00023004"/>
    </source>
</evidence>